<dbReference type="InterPro" id="IPR018490">
    <property type="entry name" value="cNMP-bd_dom_sf"/>
</dbReference>
<dbReference type="GO" id="GO:0010960">
    <property type="term" value="P:magnesium ion homeostasis"/>
    <property type="evidence" value="ECO:0007669"/>
    <property type="project" value="InterPro"/>
</dbReference>
<dbReference type="Proteomes" id="UP001209878">
    <property type="component" value="Unassembled WGS sequence"/>
</dbReference>
<evidence type="ECO:0000313" key="1">
    <source>
        <dbReference type="EMBL" id="KAK2175555.1"/>
    </source>
</evidence>
<dbReference type="InterPro" id="IPR045095">
    <property type="entry name" value="ACDP"/>
</dbReference>
<reference evidence="1" key="1">
    <citation type="journal article" date="2023" name="Mol. Biol. Evol.">
        <title>Third-Generation Sequencing Reveals the Adaptive Role of the Epigenome in Three Deep-Sea Polychaetes.</title>
        <authorList>
            <person name="Perez M."/>
            <person name="Aroh O."/>
            <person name="Sun Y."/>
            <person name="Lan Y."/>
            <person name="Juniper S.K."/>
            <person name="Young C.R."/>
            <person name="Angers B."/>
            <person name="Qian P.Y."/>
        </authorList>
    </citation>
    <scope>NUCLEOTIDE SEQUENCE</scope>
    <source>
        <strain evidence="1">R07B-5</strain>
    </source>
</reference>
<comment type="caution">
    <text evidence="1">The sequence shown here is derived from an EMBL/GenBank/DDBJ whole genome shotgun (WGS) entry which is preliminary data.</text>
</comment>
<dbReference type="Pfam" id="PF25562">
    <property type="entry name" value="CNBH_CNNM2_C"/>
    <property type="match status" value="1"/>
</dbReference>
<name>A0AAD9NML7_RIDPI</name>
<dbReference type="PANTHER" id="PTHR12064:SF94">
    <property type="entry name" value="UNEXTENDED PROTEIN"/>
    <property type="match status" value="1"/>
</dbReference>
<dbReference type="EMBL" id="JAODUO010000723">
    <property type="protein sequence ID" value="KAK2175555.1"/>
    <property type="molecule type" value="Genomic_DNA"/>
</dbReference>
<organism evidence="1 2">
    <name type="scientific">Ridgeia piscesae</name>
    <name type="common">Tubeworm</name>
    <dbReference type="NCBI Taxonomy" id="27915"/>
    <lineage>
        <taxon>Eukaryota</taxon>
        <taxon>Metazoa</taxon>
        <taxon>Spiralia</taxon>
        <taxon>Lophotrochozoa</taxon>
        <taxon>Annelida</taxon>
        <taxon>Polychaeta</taxon>
        <taxon>Sedentaria</taxon>
        <taxon>Canalipalpata</taxon>
        <taxon>Sabellida</taxon>
        <taxon>Siboglinidae</taxon>
        <taxon>Ridgeia</taxon>
    </lineage>
</organism>
<keyword evidence="2" id="KW-1185">Reference proteome</keyword>
<proteinExistence type="predicted"/>
<protein>
    <recommendedName>
        <fullName evidence="3">Cyclic nucleotide-binding domain-containing protein</fullName>
    </recommendedName>
</protein>
<sequence length="134" mass="14988">MSEPAAGVLYERGRSCDYFILILQGRVLITIGSENMHFEGGPFMYFGIQAFADVSEAVSPTTDATIQSRTSNVTTDTVISKTCHYMPDFTVKALCDLEYLRIARLHYIAAVRATCLERSPNSDNPELWKGLDRK</sequence>
<dbReference type="GO" id="GO:0022857">
    <property type="term" value="F:transmembrane transporter activity"/>
    <property type="evidence" value="ECO:0007669"/>
    <property type="project" value="TreeGrafter"/>
</dbReference>
<dbReference type="SUPFAM" id="SSF51206">
    <property type="entry name" value="cAMP-binding domain-like"/>
    <property type="match status" value="1"/>
</dbReference>
<gene>
    <name evidence="1" type="ORF">NP493_726g00007</name>
</gene>
<evidence type="ECO:0000313" key="2">
    <source>
        <dbReference type="Proteomes" id="UP001209878"/>
    </source>
</evidence>
<accession>A0AAD9NML7</accession>
<dbReference type="PANTHER" id="PTHR12064">
    <property type="entry name" value="METAL TRANSPORTER CNNM"/>
    <property type="match status" value="1"/>
</dbReference>
<dbReference type="GO" id="GO:0005886">
    <property type="term" value="C:plasma membrane"/>
    <property type="evidence" value="ECO:0007669"/>
    <property type="project" value="TreeGrafter"/>
</dbReference>
<evidence type="ECO:0008006" key="3">
    <source>
        <dbReference type="Google" id="ProtNLM"/>
    </source>
</evidence>
<dbReference type="AlphaFoldDB" id="A0AAD9NML7"/>